<dbReference type="GO" id="GO:0003678">
    <property type="term" value="F:DNA helicase activity"/>
    <property type="evidence" value="ECO:0007669"/>
    <property type="project" value="TreeGrafter"/>
</dbReference>
<dbReference type="SUPFAM" id="SSF52540">
    <property type="entry name" value="P-loop containing nucleoside triphosphate hydrolases"/>
    <property type="match status" value="3"/>
</dbReference>
<dbReference type="Pfam" id="PF02559">
    <property type="entry name" value="CarD_TRCF_RID"/>
    <property type="match status" value="1"/>
</dbReference>
<dbReference type="InterPro" id="IPR037235">
    <property type="entry name" value="TRCF-like_C_D7"/>
</dbReference>
<accession>A0A420ZDL0</accession>
<evidence type="ECO:0000256" key="3">
    <source>
        <dbReference type="ARBA" id="ARBA00022763"/>
    </source>
</evidence>
<dbReference type="InterPro" id="IPR004576">
    <property type="entry name" value="Mfd"/>
</dbReference>
<dbReference type="InterPro" id="IPR047112">
    <property type="entry name" value="RecG/Mfd"/>
</dbReference>
<dbReference type="SMART" id="SM00490">
    <property type="entry name" value="HELICc"/>
    <property type="match status" value="1"/>
</dbReference>
<dbReference type="GO" id="GO:0006355">
    <property type="term" value="P:regulation of DNA-templated transcription"/>
    <property type="evidence" value="ECO:0007669"/>
    <property type="project" value="UniProtKB-UniRule"/>
</dbReference>
<evidence type="ECO:0000259" key="11">
    <source>
        <dbReference type="PROSITE" id="PS51194"/>
    </source>
</evidence>
<dbReference type="PROSITE" id="PS51192">
    <property type="entry name" value="HELICASE_ATP_BIND_1"/>
    <property type="match status" value="1"/>
</dbReference>
<dbReference type="NCBIfam" id="TIGR00580">
    <property type="entry name" value="mfd"/>
    <property type="match status" value="1"/>
</dbReference>
<comment type="similarity">
    <text evidence="9">In the N-terminal section; belongs to the UvrB family.</text>
</comment>
<dbReference type="PROSITE" id="PS51194">
    <property type="entry name" value="HELICASE_CTER"/>
    <property type="match status" value="1"/>
</dbReference>
<dbReference type="AlphaFoldDB" id="A0A420ZDL0"/>
<dbReference type="InterPro" id="IPR041471">
    <property type="entry name" value="UvrB_inter"/>
</dbReference>
<organism evidence="12 13">
    <name type="scientific">candidate division Kazan bacterium</name>
    <dbReference type="NCBI Taxonomy" id="2202143"/>
    <lineage>
        <taxon>Bacteria</taxon>
        <taxon>Bacteria division Kazan-3B-28</taxon>
    </lineage>
</organism>
<proteinExistence type="inferred from homology"/>
<dbReference type="SMART" id="SM00982">
    <property type="entry name" value="TRCF"/>
    <property type="match status" value="1"/>
</dbReference>
<dbReference type="GO" id="GO:0005737">
    <property type="term" value="C:cytoplasm"/>
    <property type="evidence" value="ECO:0007669"/>
    <property type="project" value="UniProtKB-SubCell"/>
</dbReference>
<evidence type="ECO:0000313" key="12">
    <source>
        <dbReference type="EMBL" id="RLC37838.1"/>
    </source>
</evidence>
<dbReference type="InterPro" id="IPR011545">
    <property type="entry name" value="DEAD/DEAH_box_helicase_dom"/>
</dbReference>
<gene>
    <name evidence="9 12" type="primary">mfd</name>
    <name evidence="12" type="ORF">DRH29_00265</name>
</gene>
<dbReference type="SMART" id="SM01058">
    <property type="entry name" value="CarD_TRCF"/>
    <property type="match status" value="1"/>
</dbReference>
<evidence type="ECO:0000256" key="1">
    <source>
        <dbReference type="ARBA" id="ARBA00022490"/>
    </source>
</evidence>
<dbReference type="PANTHER" id="PTHR47964">
    <property type="entry name" value="ATP-DEPENDENT DNA HELICASE HOMOLOG RECG, CHLOROPLASTIC"/>
    <property type="match status" value="1"/>
</dbReference>
<dbReference type="Gene3D" id="3.40.50.11180">
    <property type="match status" value="1"/>
</dbReference>
<dbReference type="SMART" id="SM00487">
    <property type="entry name" value="DEXDc"/>
    <property type="match status" value="1"/>
</dbReference>
<dbReference type="InterPro" id="IPR014001">
    <property type="entry name" value="Helicase_ATP-bd"/>
</dbReference>
<evidence type="ECO:0000313" key="13">
    <source>
        <dbReference type="Proteomes" id="UP000281261"/>
    </source>
</evidence>
<keyword evidence="7 9" id="KW-0238">DNA-binding</keyword>
<dbReference type="SUPFAM" id="SSF141259">
    <property type="entry name" value="CarD-like"/>
    <property type="match status" value="1"/>
</dbReference>
<dbReference type="GO" id="GO:0003684">
    <property type="term" value="F:damaged DNA binding"/>
    <property type="evidence" value="ECO:0007669"/>
    <property type="project" value="InterPro"/>
</dbReference>
<dbReference type="SUPFAM" id="SSF143517">
    <property type="entry name" value="TRCF domain-like"/>
    <property type="match status" value="1"/>
</dbReference>
<dbReference type="InterPro" id="IPR027417">
    <property type="entry name" value="P-loop_NTPase"/>
</dbReference>
<dbReference type="Gene3D" id="3.90.1150.50">
    <property type="entry name" value="Transcription-repair-coupling factor, D7 domain"/>
    <property type="match status" value="1"/>
</dbReference>
<keyword evidence="5" id="KW-0347">Helicase</keyword>
<evidence type="ECO:0000259" key="10">
    <source>
        <dbReference type="PROSITE" id="PS51192"/>
    </source>
</evidence>
<dbReference type="InterPro" id="IPR003711">
    <property type="entry name" value="CarD-like/TRCF_RID"/>
</dbReference>
<feature type="domain" description="Helicase ATP-binding" evidence="10">
    <location>
        <begin position="495"/>
        <end position="656"/>
    </location>
</feature>
<evidence type="ECO:0000256" key="5">
    <source>
        <dbReference type="ARBA" id="ARBA00022806"/>
    </source>
</evidence>
<dbReference type="Gene3D" id="3.40.50.300">
    <property type="entry name" value="P-loop containing nucleotide triphosphate hydrolases"/>
    <property type="match status" value="2"/>
</dbReference>
<dbReference type="Pfam" id="PF00270">
    <property type="entry name" value="DEAD"/>
    <property type="match status" value="1"/>
</dbReference>
<evidence type="ECO:0000256" key="2">
    <source>
        <dbReference type="ARBA" id="ARBA00022741"/>
    </source>
</evidence>
<keyword evidence="6 9" id="KW-0067">ATP-binding</keyword>
<dbReference type="InterPro" id="IPR001650">
    <property type="entry name" value="Helicase_C-like"/>
</dbReference>
<protein>
    <recommendedName>
        <fullName evidence="9">Transcription-repair-coupling factor</fullName>
        <shortName evidence="9">TRCF</shortName>
        <ecNumber evidence="9">3.6.4.-</ecNumber>
    </recommendedName>
</protein>
<keyword evidence="1 9" id="KW-0963">Cytoplasm</keyword>
<feature type="domain" description="Helicase C-terminal" evidence="11">
    <location>
        <begin position="677"/>
        <end position="830"/>
    </location>
</feature>
<dbReference type="Pfam" id="PF00271">
    <property type="entry name" value="Helicase_C"/>
    <property type="match status" value="1"/>
</dbReference>
<comment type="subcellular location">
    <subcellularLocation>
        <location evidence="9">Cytoplasm</location>
    </subcellularLocation>
</comment>
<evidence type="ECO:0000256" key="8">
    <source>
        <dbReference type="ARBA" id="ARBA00023204"/>
    </source>
</evidence>
<keyword evidence="3 9" id="KW-0227">DNA damage</keyword>
<dbReference type="CDD" id="cd17991">
    <property type="entry name" value="DEXHc_TRCF"/>
    <property type="match status" value="1"/>
</dbReference>
<dbReference type="InterPro" id="IPR005118">
    <property type="entry name" value="TRCF_C"/>
</dbReference>
<dbReference type="HAMAP" id="MF_00969">
    <property type="entry name" value="TRCF"/>
    <property type="match status" value="1"/>
</dbReference>
<dbReference type="Gene3D" id="2.40.10.170">
    <property type="match status" value="1"/>
</dbReference>
<keyword evidence="2 9" id="KW-0547">Nucleotide-binding</keyword>
<comment type="function">
    <text evidence="9">Couples transcription and DNA repair by recognizing RNA polymerase (RNAP) stalled at DNA lesions. Mediates ATP-dependent release of RNAP and its truncated transcript from the DNA, and recruitment of nucleotide excision repair machinery to the damaged site.</text>
</comment>
<dbReference type="GO" id="GO:0016787">
    <property type="term" value="F:hydrolase activity"/>
    <property type="evidence" value="ECO:0007669"/>
    <property type="project" value="UniProtKB-KW"/>
</dbReference>
<keyword evidence="4 9" id="KW-0378">Hydrolase</keyword>
<dbReference type="Pfam" id="PF03461">
    <property type="entry name" value="TRCF"/>
    <property type="match status" value="1"/>
</dbReference>
<dbReference type="GO" id="GO:0000716">
    <property type="term" value="P:transcription-coupled nucleotide-excision repair, DNA damage recognition"/>
    <property type="evidence" value="ECO:0007669"/>
    <property type="project" value="UniProtKB-UniRule"/>
</dbReference>
<comment type="caution">
    <text evidence="12">The sequence shown here is derived from an EMBL/GenBank/DDBJ whole genome shotgun (WGS) entry which is preliminary data.</text>
</comment>
<dbReference type="EMBL" id="QMNG01000001">
    <property type="protein sequence ID" value="RLC37838.1"/>
    <property type="molecule type" value="Genomic_DNA"/>
</dbReference>
<name>A0A420ZDL0_UNCK3</name>
<dbReference type="Gene3D" id="3.30.2060.10">
    <property type="entry name" value="Penicillin-binding protein 1b domain"/>
    <property type="match status" value="1"/>
</dbReference>
<dbReference type="InterPro" id="IPR036101">
    <property type="entry name" value="CarD-like/TRCF_RID_sf"/>
</dbReference>
<evidence type="ECO:0000256" key="7">
    <source>
        <dbReference type="ARBA" id="ARBA00023125"/>
    </source>
</evidence>
<reference evidence="12 13" key="1">
    <citation type="submission" date="2018-06" db="EMBL/GenBank/DDBJ databases">
        <title>Extensive metabolic versatility and redundancy in microbially diverse, dynamic hydrothermal sediments.</title>
        <authorList>
            <person name="Dombrowski N."/>
            <person name="Teske A."/>
            <person name="Baker B.J."/>
        </authorList>
    </citation>
    <scope>NUCLEOTIDE SEQUENCE [LARGE SCALE GENOMIC DNA]</scope>
    <source>
        <strain evidence="12">B79_G16</strain>
    </source>
</reference>
<keyword evidence="8 9" id="KW-0234">DNA repair</keyword>
<dbReference type="GO" id="GO:0005524">
    <property type="term" value="F:ATP binding"/>
    <property type="evidence" value="ECO:0007669"/>
    <property type="project" value="UniProtKB-UniRule"/>
</dbReference>
<dbReference type="EC" id="3.6.4.-" evidence="9"/>
<dbReference type="Pfam" id="PF17757">
    <property type="entry name" value="UvrB_inter"/>
    <property type="match status" value="1"/>
</dbReference>
<sequence>MLAGLVHRASKPIIFVTRSEQEQFRIQKLLRELWGISPVIYPPLRSSNVNRQEFIENFNKRIKIVKDLNSLGKIFFFVGNNLIEPLSAPATSIKLKVGDEISPPSLVAKLISLGFDRQAKTFQVGEIAHRGEVVDIFPLGNDSPHRIKFTGNKIDGIYSFDPVSGNKIKDDSSINISALKNRSFAPTLVEYISQNKQNFITILDHTEELMQSLYEMFVASENTKLAVVNKALDSIPLIKIEAIASGDVSQISFDFTDAPIYASQMDKLTNDISKRIKDKWQVAISSDKQKSLGQILKEADLAPGKNPQFLPPIAGVGVVSPSLKLVVLTDQEIFATTDTQAEAKTSHREQRLFMADIEKGDYIVHNDHGIGRLIDIQKIQLNGVEREYLILEYAKGDKLYAPVDQIDKISKYISIDGRTPQLTRLSSHSWKRTIGKIRKESHKFAKELLDLYAKRQLKQGISFNSEEFWSKALSDSFIYSETPDQETVINKILRDMERDKPMDRLLVADVGFGKTEVAVRAAFKAVTSGYQVAYLAPTTILVEQHYKTFTERLKQFGTRVAALSRFKSKKDQAKIIAQLKVGEVDIVIGTHRLLSKDIKFKNLGLVIIDEEQRFGVAHKEKLKMLRSDVDVLSLTATPIPRTLNLALSGIRDISVIETPPTNRLPIITTVAPYSNNLIKQAIEKEVRRGGQVYFVHNRVQTIDTMQHKLKRLMPEVKFIHAHGQMSERLLAKIMQEFNQNKYDVLIASTIIENGLDNPNVNTLIIDDAGHFGLSQLHQLRGRIGRGQVQAYAYFLYNKGKLSLKALERLKTIQENTDLGSGYNIAMRDMQIRGAGGVLSKQQHGHITAIGLSLYTKLLNKAIDEMRAGRKVDVSDVTIDLPVSAYLPTKYVDAESQRLKIYQTLGTIENDRVLNQEFKNIEENFGKLPEEVVNLKKLLMLKLSALNTQVVTAITAKNIKSSTEIPEYQIIIHLTKTPKPKTLEPLLKLAPSLQIGEKEIRVSQRDFSHDWLTDLTKFVQEIKKS</sequence>
<dbReference type="PANTHER" id="PTHR47964:SF1">
    <property type="entry name" value="ATP-DEPENDENT DNA HELICASE HOMOLOG RECG, CHLOROPLASTIC"/>
    <property type="match status" value="1"/>
</dbReference>
<comment type="similarity">
    <text evidence="9">In the C-terminal section; belongs to the helicase family. RecG subfamily.</text>
</comment>
<evidence type="ECO:0000256" key="4">
    <source>
        <dbReference type="ARBA" id="ARBA00022801"/>
    </source>
</evidence>
<evidence type="ECO:0000256" key="9">
    <source>
        <dbReference type="HAMAP-Rule" id="MF_00969"/>
    </source>
</evidence>
<evidence type="ECO:0000256" key="6">
    <source>
        <dbReference type="ARBA" id="ARBA00022840"/>
    </source>
</evidence>
<dbReference type="Proteomes" id="UP000281261">
    <property type="component" value="Unassembled WGS sequence"/>
</dbReference>